<evidence type="ECO:0000313" key="4">
    <source>
        <dbReference type="EMBL" id="KNF08879.1"/>
    </source>
</evidence>
<dbReference type="EMBL" id="LGSS01000005">
    <property type="protein sequence ID" value="KNF08879.1"/>
    <property type="molecule type" value="Genomic_DNA"/>
</dbReference>
<comment type="caution">
    <text evidence="4">The sequence shown here is derived from an EMBL/GenBank/DDBJ whole genome shotgun (WGS) entry which is preliminary data.</text>
</comment>
<dbReference type="PATRIC" id="fig|1503.3.peg.2712"/>
<feature type="domain" description="Rhodanese" evidence="3">
    <location>
        <begin position="12"/>
        <end position="134"/>
    </location>
</feature>
<dbReference type="Gene3D" id="3.40.50.300">
    <property type="entry name" value="P-loop containing nucleotide triphosphate hydrolases"/>
    <property type="match status" value="1"/>
</dbReference>
<dbReference type="Pfam" id="PF00581">
    <property type="entry name" value="Rhodanese"/>
    <property type="match status" value="1"/>
</dbReference>
<dbReference type="PANTHER" id="PTHR30401">
    <property type="entry name" value="TRNA 2-SELENOURIDINE SYNTHASE"/>
    <property type="match status" value="1"/>
</dbReference>
<dbReference type="SUPFAM" id="SSF52540">
    <property type="entry name" value="P-loop containing nucleoside triphosphate hydrolases"/>
    <property type="match status" value="1"/>
</dbReference>
<dbReference type="STRING" id="1503.CLPU_5c01860"/>
<dbReference type="OrthoDB" id="9808735at2"/>
<dbReference type="EC" id="2.9.1.-" evidence="4"/>
<dbReference type="NCBIfam" id="NF008750">
    <property type="entry name" value="PRK11784.1-2"/>
    <property type="match status" value="1"/>
</dbReference>
<keyword evidence="1" id="KW-0711">Selenium</keyword>
<evidence type="ECO:0000259" key="3">
    <source>
        <dbReference type="PROSITE" id="PS50206"/>
    </source>
</evidence>
<dbReference type="InterPro" id="IPR001763">
    <property type="entry name" value="Rhodanese-like_dom"/>
</dbReference>
<name>A0A0L0WBH4_GOTPU</name>
<dbReference type="GO" id="GO:0043828">
    <property type="term" value="F:tRNA 2-selenouridine synthase activity"/>
    <property type="evidence" value="ECO:0007669"/>
    <property type="project" value="InterPro"/>
</dbReference>
<feature type="coiled-coil region" evidence="2">
    <location>
        <begin position="278"/>
        <end position="305"/>
    </location>
</feature>
<dbReference type="PROSITE" id="PS50206">
    <property type="entry name" value="RHODANESE_3"/>
    <property type="match status" value="1"/>
</dbReference>
<evidence type="ECO:0000256" key="2">
    <source>
        <dbReference type="SAM" id="Coils"/>
    </source>
</evidence>
<protein>
    <submittedName>
        <fullName evidence="4">tRNA 2-selenouridine synthase SelU</fullName>
        <ecNumber evidence="4">2.9.1.-</ecNumber>
    </submittedName>
</protein>
<dbReference type="InterPro" id="IPR036873">
    <property type="entry name" value="Rhodanese-like_dom_sf"/>
</dbReference>
<dbReference type="InterPro" id="IPR027417">
    <property type="entry name" value="P-loop_NTPase"/>
</dbReference>
<gene>
    <name evidence="4" type="primary">selU</name>
    <name evidence="4" type="ORF">CLPU_5c01860</name>
</gene>
<dbReference type="Gene3D" id="3.40.250.10">
    <property type="entry name" value="Rhodanese-like domain"/>
    <property type="match status" value="1"/>
</dbReference>
<dbReference type="PANTHER" id="PTHR30401:SF0">
    <property type="entry name" value="TRNA 2-SELENOURIDINE SYNTHASE"/>
    <property type="match status" value="1"/>
</dbReference>
<dbReference type="NCBIfam" id="TIGR03167">
    <property type="entry name" value="tRNA_sel_U_synt"/>
    <property type="match status" value="1"/>
</dbReference>
<sequence>MITKENVEELLEKDNIVFIDVRSPKEYKEDTIPNAINLPILNDEEREEIGYIYKQVSHNKAKEKGLRYASYKLADIYLKVRELIDEGKEVALFCYRGGMRSQSVATILNVMGLNVFLIDGGYKSYRKYVVNTLEKFKDEHEYVVLHGYTGVGKTKILEELSKKGYKVINLELLAKNRGSVFGSIGYDEESSSQKAFESLLANQLIDISKANGKNVFIESESKRIGKVILPDFLYNKMAKGIRVLIETDIDNRIKNITDDYINIPSVDKNEKIKKCIYLLKKRIGLKKAEELVSELENENYEYVIRELMINYYDPLYKYSIDKFERYDKIISYKSINEAVDKLTDFINIRDR</sequence>
<accession>A0A0L0WBH4</accession>
<dbReference type="Pfam" id="PF26341">
    <property type="entry name" value="AAA_SelU"/>
    <property type="match status" value="1"/>
</dbReference>
<keyword evidence="5" id="KW-1185">Reference proteome</keyword>
<evidence type="ECO:0000256" key="1">
    <source>
        <dbReference type="ARBA" id="ARBA00023266"/>
    </source>
</evidence>
<keyword evidence="4" id="KW-0808">Transferase</keyword>
<dbReference type="InterPro" id="IPR058840">
    <property type="entry name" value="AAA_SelU"/>
</dbReference>
<dbReference type="NCBIfam" id="NF008752">
    <property type="entry name" value="PRK11784.1-4"/>
    <property type="match status" value="1"/>
</dbReference>
<organism evidence="4 5">
    <name type="scientific">Gottschalkia purinilytica</name>
    <name type="common">Clostridium purinilyticum</name>
    <dbReference type="NCBI Taxonomy" id="1503"/>
    <lineage>
        <taxon>Bacteria</taxon>
        <taxon>Bacillati</taxon>
        <taxon>Bacillota</taxon>
        <taxon>Tissierellia</taxon>
        <taxon>Tissierellales</taxon>
        <taxon>Gottschalkiaceae</taxon>
        <taxon>Gottschalkia</taxon>
    </lineage>
</organism>
<proteinExistence type="predicted"/>
<dbReference type="RefSeq" id="WP_050354970.1">
    <property type="nucleotide sequence ID" value="NZ_LGSS01000005.1"/>
</dbReference>
<dbReference type="SUPFAM" id="SSF52821">
    <property type="entry name" value="Rhodanese/Cell cycle control phosphatase"/>
    <property type="match status" value="1"/>
</dbReference>
<dbReference type="GO" id="GO:0002098">
    <property type="term" value="P:tRNA wobble uridine modification"/>
    <property type="evidence" value="ECO:0007669"/>
    <property type="project" value="InterPro"/>
</dbReference>
<dbReference type="AlphaFoldDB" id="A0A0L0WBH4"/>
<evidence type="ECO:0000313" key="5">
    <source>
        <dbReference type="Proteomes" id="UP000037267"/>
    </source>
</evidence>
<dbReference type="InterPro" id="IPR017582">
    <property type="entry name" value="SelU"/>
</dbReference>
<reference evidence="5" key="1">
    <citation type="submission" date="2015-07" db="EMBL/GenBank/DDBJ databases">
        <title>Draft genome sequence of the purine-degrading Gottschalkia purinilyticum DSM 1384 (formerly Clostridium purinilyticum).</title>
        <authorList>
            <person name="Poehlein A."/>
            <person name="Schiel-Bengelsdorf B."/>
            <person name="Bengelsdorf F.R."/>
            <person name="Daniel R."/>
            <person name="Duerre P."/>
        </authorList>
    </citation>
    <scope>NUCLEOTIDE SEQUENCE [LARGE SCALE GENOMIC DNA]</scope>
    <source>
        <strain evidence="5">DSM 1384</strain>
    </source>
</reference>
<dbReference type="Proteomes" id="UP000037267">
    <property type="component" value="Unassembled WGS sequence"/>
</dbReference>
<keyword evidence="2" id="KW-0175">Coiled coil</keyword>
<dbReference type="SMART" id="SM00450">
    <property type="entry name" value="RHOD"/>
    <property type="match status" value="1"/>
</dbReference>